<dbReference type="PANTHER" id="PTHR10291:SF0">
    <property type="entry name" value="DEHYDRODOLICHYL DIPHOSPHATE SYNTHASE 2"/>
    <property type="match status" value="1"/>
</dbReference>
<feature type="binding site" evidence="2">
    <location>
        <position position="69"/>
    </location>
    <ligand>
        <name>substrate</name>
    </ligand>
</feature>
<feature type="binding site" evidence="2">
    <location>
        <begin position="65"/>
        <end position="67"/>
    </location>
    <ligand>
        <name>substrate</name>
    </ligand>
</feature>
<organism evidence="3 4">
    <name type="scientific">Candidatus Bealeia paramacronuclearis</name>
    <dbReference type="NCBI Taxonomy" id="1921001"/>
    <lineage>
        <taxon>Bacteria</taxon>
        <taxon>Pseudomonadati</taxon>
        <taxon>Pseudomonadota</taxon>
        <taxon>Alphaproteobacteria</taxon>
        <taxon>Holosporales</taxon>
        <taxon>Holosporaceae</taxon>
        <taxon>Candidatus Bealeia</taxon>
    </lineage>
</organism>
<dbReference type="RefSeq" id="WP_331256195.1">
    <property type="nucleotide sequence ID" value="NZ_CP133270.1"/>
</dbReference>
<dbReference type="NCBIfam" id="TIGR00055">
    <property type="entry name" value="uppS"/>
    <property type="match status" value="1"/>
</dbReference>
<dbReference type="SUPFAM" id="SSF64005">
    <property type="entry name" value="Undecaprenyl diphosphate synthase"/>
    <property type="match status" value="1"/>
</dbReference>
<proteinExistence type="inferred from homology"/>
<keyword evidence="2" id="KW-0479">Metal-binding</keyword>
<dbReference type="NCBIfam" id="NF011405">
    <property type="entry name" value="PRK14830.1"/>
    <property type="match status" value="1"/>
</dbReference>
<dbReference type="InterPro" id="IPR018520">
    <property type="entry name" value="UPP_synth-like_CS"/>
</dbReference>
<protein>
    <recommendedName>
        <fullName evidence="2">Isoprenyl transferase</fullName>
        <ecNumber evidence="2">2.5.1.-</ecNumber>
    </recommendedName>
</protein>
<comment type="cofactor">
    <cofactor evidence="2">
        <name>Mg(2+)</name>
        <dbReference type="ChEBI" id="CHEBI:18420"/>
    </cofactor>
    <text evidence="2">Binds 2 magnesium ions per subunit.</text>
</comment>
<dbReference type="GO" id="GO:0016740">
    <property type="term" value="F:transferase activity"/>
    <property type="evidence" value="ECO:0007669"/>
    <property type="project" value="UniProtKB-KW"/>
</dbReference>
<feature type="binding site" evidence="2">
    <location>
        <begin position="194"/>
        <end position="196"/>
    </location>
    <ligand>
        <name>substrate</name>
    </ligand>
</feature>
<feature type="binding site" evidence="2">
    <location>
        <position position="20"/>
    </location>
    <ligand>
        <name>Mg(2+)</name>
        <dbReference type="ChEBI" id="CHEBI:18420"/>
    </ligand>
</feature>
<keyword evidence="4" id="KW-1185">Reference proteome</keyword>
<feature type="active site" description="Proton acceptor" evidence="2">
    <location>
        <position position="68"/>
    </location>
</feature>
<dbReference type="Proteomes" id="UP001330434">
    <property type="component" value="Chromosome"/>
</dbReference>
<feature type="binding site" evidence="2">
    <location>
        <position position="207"/>
    </location>
    <ligand>
        <name>Mg(2+)</name>
        <dbReference type="ChEBI" id="CHEBI:18420"/>
    </ligand>
</feature>
<keyword evidence="2" id="KW-0460">Magnesium</keyword>
<comment type="subunit">
    <text evidence="2">Homodimer.</text>
</comment>
<feature type="binding site" evidence="2">
    <location>
        <position position="25"/>
    </location>
    <ligand>
        <name>substrate</name>
    </ligand>
</feature>
<feature type="binding site" evidence="2">
    <location>
        <position position="37"/>
    </location>
    <ligand>
        <name>substrate</name>
    </ligand>
</feature>
<dbReference type="Gene3D" id="3.40.1180.10">
    <property type="entry name" value="Decaprenyl diphosphate synthase-like"/>
    <property type="match status" value="1"/>
</dbReference>
<feature type="active site" evidence="2">
    <location>
        <position position="20"/>
    </location>
</feature>
<comment type="function">
    <text evidence="2">Catalyzes the condensation of isopentenyl diphosphate (IPP) with allylic pyrophosphates generating different type of terpenoids.</text>
</comment>
<gene>
    <name evidence="3" type="ORF">Bealeia1_01661</name>
</gene>
<sequence length="241" mass="27358">MTKGSPSLSHVPQHVAIIMDGNGRWAREQGLSRLAGHQKGSEVARDIIRAAADAGVGYITLFAFSSENWRRDPDEVTGLMALLKHYLETEVETLHQEGVKLRIIGERHLLPNNILALIEDAEAKTRTNKKIELIMALSYGSRAEIVNAAREMAQKVRDRRLEPEDITEEALSAHLYTSDVPDPDLLIRTSGEQRISNYLLWQLAYTEFVFVNKYWPNFTPQDFLEAIEVYHGRERRYGTAA</sequence>
<dbReference type="PROSITE" id="PS01066">
    <property type="entry name" value="UPP_SYNTHASE"/>
    <property type="match status" value="1"/>
</dbReference>
<evidence type="ECO:0000313" key="4">
    <source>
        <dbReference type="Proteomes" id="UP001330434"/>
    </source>
</evidence>
<dbReference type="InterPro" id="IPR036424">
    <property type="entry name" value="UPP_synth-like_sf"/>
</dbReference>
<reference evidence="3 4" key="1">
    <citation type="journal article" date="2024" name="Environ. Microbiol.">
        <title>Novel evolutionary insights on the interactions of the Holosporales (Alphaproteobacteria) with eukaryotic hosts from comparative genomics.</title>
        <authorList>
            <person name="Giovannini M."/>
            <person name="Petroni G."/>
            <person name="Castelli M."/>
        </authorList>
    </citation>
    <scope>NUCLEOTIDE SEQUENCE [LARGE SCALE GENOMIC DNA]</scope>
    <source>
        <strain evidence="3 4">US_Bl 15I1</strain>
    </source>
</reference>
<dbReference type="InterPro" id="IPR001441">
    <property type="entry name" value="UPP_synth-like"/>
</dbReference>
<dbReference type="EC" id="2.5.1.-" evidence="2"/>
<dbReference type="PANTHER" id="PTHR10291">
    <property type="entry name" value="DEHYDRODOLICHYL DIPHOSPHATE SYNTHASE FAMILY MEMBER"/>
    <property type="match status" value="1"/>
</dbReference>
<feature type="binding site" evidence="2">
    <location>
        <begin position="21"/>
        <end position="24"/>
    </location>
    <ligand>
        <name>substrate</name>
    </ligand>
</feature>
<accession>A0ABZ2C8D5</accession>
<dbReference type="CDD" id="cd00475">
    <property type="entry name" value="Cis_IPPS"/>
    <property type="match status" value="1"/>
</dbReference>
<comment type="similarity">
    <text evidence="2">Belongs to the UPP synthase family.</text>
</comment>
<dbReference type="EMBL" id="CP133270">
    <property type="protein sequence ID" value="WVX67455.1"/>
    <property type="molecule type" value="Genomic_DNA"/>
</dbReference>
<evidence type="ECO:0000256" key="2">
    <source>
        <dbReference type="HAMAP-Rule" id="MF_01139"/>
    </source>
</evidence>
<evidence type="ECO:0000313" key="3">
    <source>
        <dbReference type="EMBL" id="WVX67455.1"/>
    </source>
</evidence>
<keyword evidence="1 2" id="KW-0808">Transferase</keyword>
<dbReference type="Pfam" id="PF01255">
    <property type="entry name" value="Prenyltransf"/>
    <property type="match status" value="1"/>
</dbReference>
<feature type="binding site" evidence="2">
    <location>
        <position position="71"/>
    </location>
    <ligand>
        <name>substrate</name>
    </ligand>
</feature>
<dbReference type="HAMAP" id="MF_01139">
    <property type="entry name" value="ISPT"/>
    <property type="match status" value="1"/>
</dbReference>
<evidence type="ECO:0000256" key="1">
    <source>
        <dbReference type="ARBA" id="ARBA00022679"/>
    </source>
</evidence>
<feature type="binding site" evidence="2">
    <location>
        <position position="188"/>
    </location>
    <ligand>
        <name>substrate</name>
    </ligand>
</feature>
<name>A0ABZ2C8D5_9PROT</name>
<feature type="binding site" evidence="2">
    <location>
        <position position="33"/>
    </location>
    <ligand>
        <name>substrate</name>
    </ligand>
</feature>